<evidence type="ECO:0000256" key="1">
    <source>
        <dbReference type="ARBA" id="ARBA00022536"/>
    </source>
</evidence>
<dbReference type="InterPro" id="IPR011651">
    <property type="entry name" value="Notch_ligand_N"/>
</dbReference>
<gene>
    <name evidence="6" type="primary">JAG1_1</name>
    <name evidence="6" type="ORF">FJT64_021097</name>
</gene>
<organism evidence="6 7">
    <name type="scientific">Amphibalanus amphitrite</name>
    <name type="common">Striped barnacle</name>
    <name type="synonym">Balanus amphitrite</name>
    <dbReference type="NCBI Taxonomy" id="1232801"/>
    <lineage>
        <taxon>Eukaryota</taxon>
        <taxon>Metazoa</taxon>
        <taxon>Ecdysozoa</taxon>
        <taxon>Arthropoda</taxon>
        <taxon>Crustacea</taxon>
        <taxon>Multicrustacea</taxon>
        <taxon>Cirripedia</taxon>
        <taxon>Thoracica</taxon>
        <taxon>Thoracicalcarea</taxon>
        <taxon>Balanomorpha</taxon>
        <taxon>Balanoidea</taxon>
        <taxon>Balanidae</taxon>
        <taxon>Amphibalaninae</taxon>
        <taxon>Amphibalanus</taxon>
    </lineage>
</organism>
<name>A0A6A4WJM5_AMPAM</name>
<dbReference type="EMBL" id="VIIS01000557">
    <property type="protein sequence ID" value="KAF0307607.1"/>
    <property type="molecule type" value="Genomic_DNA"/>
</dbReference>
<accession>A0A6A4WJM5</accession>
<protein>
    <submittedName>
        <fullName evidence="6">Protein jagged-1</fullName>
    </submittedName>
</protein>
<keyword evidence="7" id="KW-1185">Reference proteome</keyword>
<dbReference type="GO" id="GO:0016020">
    <property type="term" value="C:membrane"/>
    <property type="evidence" value="ECO:0007669"/>
    <property type="project" value="UniProtKB-SubCell"/>
</dbReference>
<dbReference type="Gene3D" id="2.60.40.3510">
    <property type="match status" value="1"/>
</dbReference>
<dbReference type="Proteomes" id="UP000440578">
    <property type="component" value="Unassembled WGS sequence"/>
</dbReference>
<keyword evidence="3" id="KW-0677">Repeat</keyword>
<evidence type="ECO:0000256" key="4">
    <source>
        <dbReference type="ARBA" id="ARBA00022989"/>
    </source>
</evidence>
<proteinExistence type="predicted"/>
<keyword evidence="1" id="KW-0245">EGF-like domain</keyword>
<evidence type="ECO:0000313" key="6">
    <source>
        <dbReference type="EMBL" id="KAF0307607.1"/>
    </source>
</evidence>
<keyword evidence="2" id="KW-0812">Transmembrane</keyword>
<reference evidence="6 7" key="1">
    <citation type="submission" date="2019-07" db="EMBL/GenBank/DDBJ databases">
        <title>Draft genome assembly of a fouling barnacle, Amphibalanus amphitrite (Darwin, 1854): The first reference genome for Thecostraca.</title>
        <authorList>
            <person name="Kim W."/>
        </authorList>
    </citation>
    <scope>NUCLEOTIDE SEQUENCE [LARGE SCALE GENOMIC DNA]</scope>
    <source>
        <strain evidence="6">SNU_AA5</strain>
        <tissue evidence="6">Soma without cirri and trophi</tissue>
    </source>
</reference>
<dbReference type="Pfam" id="PF07657">
    <property type="entry name" value="MNNL"/>
    <property type="match status" value="1"/>
</dbReference>
<evidence type="ECO:0000313" key="7">
    <source>
        <dbReference type="Proteomes" id="UP000440578"/>
    </source>
</evidence>
<keyword evidence="4" id="KW-0472">Membrane</keyword>
<comment type="caution">
    <text evidence="6">The sequence shown here is derived from an EMBL/GenBank/DDBJ whole genome shotgun (WGS) entry which is preliminary data.</text>
</comment>
<sequence length="161" mass="17535">MLYCLGARFPARAFFELQIQKVQNPSGERRDGSCCGDAPRGPGDRCPLQCRTSFRLCLKEYQNPVLTTGLCNFGSTSSAVIDGNSFRMTEMAANATLRLPFTFSWMTCRSCGSDQMAAFSNHGRKPSGAFPRIGIITVTDHHRVILTDGVSGPGDAMLMAE</sequence>
<evidence type="ECO:0000256" key="2">
    <source>
        <dbReference type="ARBA" id="ARBA00022692"/>
    </source>
</evidence>
<evidence type="ECO:0000259" key="5">
    <source>
        <dbReference type="Pfam" id="PF07657"/>
    </source>
</evidence>
<dbReference type="OrthoDB" id="283575at2759"/>
<feature type="domain" description="Notch ligand N-terminal" evidence="5">
    <location>
        <begin position="14"/>
        <end position="106"/>
    </location>
</feature>
<evidence type="ECO:0000256" key="3">
    <source>
        <dbReference type="ARBA" id="ARBA00022737"/>
    </source>
</evidence>
<dbReference type="GO" id="GO:0007219">
    <property type="term" value="P:Notch signaling pathway"/>
    <property type="evidence" value="ECO:0007669"/>
    <property type="project" value="InterPro"/>
</dbReference>
<dbReference type="AlphaFoldDB" id="A0A6A4WJM5"/>
<keyword evidence="4" id="KW-1133">Transmembrane helix</keyword>